<sequence length="305" mass="33950">MLTILLAAVFASMRVDAVPISAGPATAPTALHTIVFGPQPRAGCTGADVRTTYEIVRSCFITIAACVYRAIHQNIPDPSLSFWGRLRVTAKVTFYALIAPEMMIWWAMRQWFGARDVMRLANYLEPRLKWTHTRGQFAQMGGFAWKRDKQVLYQWTLFELLRDGHLDFEEINLTEKEIQDKSKGDILSKALVAFQTTWFVFECLARLQQGLPLIELEAVTLAFATLNIITYGLWWYKPLNVLCPIYIDINIPTKPSDPPTSPNSDSPSPAVVGLNSGEDSRLGGEPATSNEEHSAPSAATGRSSN</sequence>
<gene>
    <name evidence="1" type="ORF">BDN72DRAFT_607826</name>
</gene>
<organism evidence="1 2">
    <name type="scientific">Pluteus cervinus</name>
    <dbReference type="NCBI Taxonomy" id="181527"/>
    <lineage>
        <taxon>Eukaryota</taxon>
        <taxon>Fungi</taxon>
        <taxon>Dikarya</taxon>
        <taxon>Basidiomycota</taxon>
        <taxon>Agaricomycotina</taxon>
        <taxon>Agaricomycetes</taxon>
        <taxon>Agaricomycetidae</taxon>
        <taxon>Agaricales</taxon>
        <taxon>Pluteineae</taxon>
        <taxon>Pluteaceae</taxon>
        <taxon>Pluteus</taxon>
    </lineage>
</organism>
<protein>
    <submittedName>
        <fullName evidence="1">Uncharacterized protein</fullName>
    </submittedName>
</protein>
<dbReference type="EMBL" id="ML208328">
    <property type="protein sequence ID" value="TFK69571.1"/>
    <property type="molecule type" value="Genomic_DNA"/>
</dbReference>
<reference evidence="1 2" key="1">
    <citation type="journal article" date="2019" name="Nat. Ecol. Evol.">
        <title>Megaphylogeny resolves global patterns of mushroom evolution.</title>
        <authorList>
            <person name="Varga T."/>
            <person name="Krizsan K."/>
            <person name="Foldi C."/>
            <person name="Dima B."/>
            <person name="Sanchez-Garcia M."/>
            <person name="Sanchez-Ramirez S."/>
            <person name="Szollosi G.J."/>
            <person name="Szarkandi J.G."/>
            <person name="Papp V."/>
            <person name="Albert L."/>
            <person name="Andreopoulos W."/>
            <person name="Angelini C."/>
            <person name="Antonin V."/>
            <person name="Barry K.W."/>
            <person name="Bougher N.L."/>
            <person name="Buchanan P."/>
            <person name="Buyck B."/>
            <person name="Bense V."/>
            <person name="Catcheside P."/>
            <person name="Chovatia M."/>
            <person name="Cooper J."/>
            <person name="Damon W."/>
            <person name="Desjardin D."/>
            <person name="Finy P."/>
            <person name="Geml J."/>
            <person name="Haridas S."/>
            <person name="Hughes K."/>
            <person name="Justo A."/>
            <person name="Karasinski D."/>
            <person name="Kautmanova I."/>
            <person name="Kiss B."/>
            <person name="Kocsube S."/>
            <person name="Kotiranta H."/>
            <person name="LaButti K.M."/>
            <person name="Lechner B.E."/>
            <person name="Liimatainen K."/>
            <person name="Lipzen A."/>
            <person name="Lukacs Z."/>
            <person name="Mihaltcheva S."/>
            <person name="Morgado L.N."/>
            <person name="Niskanen T."/>
            <person name="Noordeloos M.E."/>
            <person name="Ohm R.A."/>
            <person name="Ortiz-Santana B."/>
            <person name="Ovrebo C."/>
            <person name="Racz N."/>
            <person name="Riley R."/>
            <person name="Savchenko A."/>
            <person name="Shiryaev A."/>
            <person name="Soop K."/>
            <person name="Spirin V."/>
            <person name="Szebenyi C."/>
            <person name="Tomsovsky M."/>
            <person name="Tulloss R.E."/>
            <person name="Uehling J."/>
            <person name="Grigoriev I.V."/>
            <person name="Vagvolgyi C."/>
            <person name="Papp T."/>
            <person name="Martin F.M."/>
            <person name="Miettinen O."/>
            <person name="Hibbett D.S."/>
            <person name="Nagy L.G."/>
        </authorList>
    </citation>
    <scope>NUCLEOTIDE SEQUENCE [LARGE SCALE GENOMIC DNA]</scope>
    <source>
        <strain evidence="1 2">NL-1719</strain>
    </source>
</reference>
<evidence type="ECO:0000313" key="2">
    <source>
        <dbReference type="Proteomes" id="UP000308600"/>
    </source>
</evidence>
<accession>A0ACD3AW54</accession>
<keyword evidence="2" id="KW-1185">Reference proteome</keyword>
<dbReference type="Proteomes" id="UP000308600">
    <property type="component" value="Unassembled WGS sequence"/>
</dbReference>
<proteinExistence type="predicted"/>
<evidence type="ECO:0000313" key="1">
    <source>
        <dbReference type="EMBL" id="TFK69571.1"/>
    </source>
</evidence>
<name>A0ACD3AW54_9AGAR</name>